<protein>
    <submittedName>
        <fullName evidence="2">Uncharacterized protein</fullName>
    </submittedName>
</protein>
<dbReference type="EMBL" id="JHEG02000048">
    <property type="protein sequence ID" value="KIE10020.1"/>
    <property type="molecule type" value="Genomic_DNA"/>
</dbReference>
<keyword evidence="3" id="KW-1185">Reference proteome</keyword>
<accession>A0A0C1RCP4</accession>
<sequence length="143" mass="15888">MASTKDVKRYLAYWFQLGKRVVIDNGAATLQLKEVVKGNRYSDEFEACWEQITSPEGGDCYLEGTHETIAELLSPSWDVTPCARCNMPIPARNMGMPPLLCPCFDVAGWPNTELPPPRCPVDSQQELKAIRDRLVSGLSSIGK</sequence>
<evidence type="ECO:0000313" key="2">
    <source>
        <dbReference type="EMBL" id="KIE10020.1"/>
    </source>
</evidence>
<name>A0A0C1RCP4_9CYAN</name>
<comment type="caution">
    <text evidence="2">The sequence shown here is derived from an EMBL/GenBank/DDBJ whole genome shotgun (WGS) entry which is preliminary data.</text>
</comment>
<evidence type="ECO:0000313" key="3">
    <source>
        <dbReference type="Proteomes" id="UP000029738"/>
    </source>
</evidence>
<dbReference type="OrthoDB" id="485097at2"/>
<reference evidence="1" key="2">
    <citation type="submission" date="2019-11" db="EMBL/GenBank/DDBJ databases">
        <title>Improved Assembly of Tolypothrix boutellei genome.</title>
        <authorList>
            <person name="Sarangi A.N."/>
            <person name="Mukherjee M."/>
            <person name="Ghosh S."/>
            <person name="Singh D."/>
            <person name="Das A."/>
            <person name="Kant S."/>
            <person name="Prusty A."/>
            <person name="Tripathy S."/>
        </authorList>
    </citation>
    <scope>NUCLEOTIDE SEQUENCE</scope>
    <source>
        <strain evidence="1">VB521301</strain>
    </source>
</reference>
<evidence type="ECO:0000313" key="1">
    <source>
        <dbReference type="EMBL" id="KAF3885924.1"/>
    </source>
</evidence>
<dbReference type="AlphaFoldDB" id="A0A0C1RCP4"/>
<dbReference type="EMBL" id="JHEG04000001">
    <property type="protein sequence ID" value="KAF3885924.1"/>
    <property type="molecule type" value="Genomic_DNA"/>
</dbReference>
<gene>
    <name evidence="2" type="ORF">DA73_0215250</name>
    <name evidence="1" type="ORF">DA73_0400010925</name>
</gene>
<dbReference type="STRING" id="1479485.DA73_0215250"/>
<proteinExistence type="predicted"/>
<dbReference type="RefSeq" id="WP_038082446.1">
    <property type="nucleotide sequence ID" value="NZ_JHEG04000001.1"/>
</dbReference>
<dbReference type="Proteomes" id="UP000029738">
    <property type="component" value="Unassembled WGS sequence"/>
</dbReference>
<reference evidence="2" key="1">
    <citation type="journal article" date="2015" name="Genome Announc.">
        <title>Draft Genome Sequence of Tolypothrix boutellei Strain VB521301.</title>
        <authorList>
            <person name="Chandrababunaidu M.M."/>
            <person name="Singh D."/>
            <person name="Sen D."/>
            <person name="Bhan S."/>
            <person name="Das S."/>
            <person name="Gupta A."/>
            <person name="Adhikary S.P."/>
            <person name="Tripathy S."/>
        </authorList>
    </citation>
    <scope>NUCLEOTIDE SEQUENCE</scope>
    <source>
        <strain evidence="2">VB521301</strain>
    </source>
</reference>
<organism evidence="2">
    <name type="scientific">Tolypothrix bouteillei VB521301</name>
    <dbReference type="NCBI Taxonomy" id="1479485"/>
    <lineage>
        <taxon>Bacteria</taxon>
        <taxon>Bacillati</taxon>
        <taxon>Cyanobacteriota</taxon>
        <taxon>Cyanophyceae</taxon>
        <taxon>Nostocales</taxon>
        <taxon>Tolypothrichaceae</taxon>
        <taxon>Tolypothrix</taxon>
    </lineage>
</organism>